<gene>
    <name evidence="4" type="ORF">FHX41_4600</name>
</gene>
<feature type="compositionally biased region" description="Gly residues" evidence="1">
    <location>
        <begin position="207"/>
        <end position="228"/>
    </location>
</feature>
<feature type="chain" id="PRO_5022033664" evidence="3">
    <location>
        <begin position="30"/>
        <end position="348"/>
    </location>
</feature>
<feature type="region of interest" description="Disordered" evidence="1">
    <location>
        <begin position="156"/>
        <end position="282"/>
    </location>
</feature>
<feature type="signal peptide" evidence="3">
    <location>
        <begin position="1"/>
        <end position="29"/>
    </location>
</feature>
<feature type="compositionally biased region" description="Low complexity" evidence="1">
    <location>
        <begin position="175"/>
        <end position="187"/>
    </location>
</feature>
<evidence type="ECO:0000256" key="3">
    <source>
        <dbReference type="SAM" id="SignalP"/>
    </source>
</evidence>
<comment type="caution">
    <text evidence="4">The sequence shown here is derived from an EMBL/GenBank/DDBJ whole genome shotgun (WGS) entry which is preliminary data.</text>
</comment>
<feature type="region of interest" description="Disordered" evidence="1">
    <location>
        <begin position="25"/>
        <end position="59"/>
    </location>
</feature>
<feature type="compositionally biased region" description="Low complexity" evidence="1">
    <location>
        <begin position="25"/>
        <end position="48"/>
    </location>
</feature>
<feature type="compositionally biased region" description="Basic residues" evidence="1">
    <location>
        <begin position="332"/>
        <end position="348"/>
    </location>
</feature>
<evidence type="ECO:0000256" key="1">
    <source>
        <dbReference type="SAM" id="MobiDB-lite"/>
    </source>
</evidence>
<sequence>MTCRSAVKPIFAGLGAAAVLAAGGPSALAAPSPSPSASEPASPAPGSLDVDVFTKPANPEAGDTVDVTTIIEATGGAVADVRIKGIRAGASGVTLTGACTAPFTSEDCAAGDLSGGEDAVFRWKLEAPETTEKVEVTVTVAAAGLDDVVVPATVSFVLPSPSPTPTKPPPPPTETPTESPTKSPTKTPSKKPSKTPSTTPSPPASSSGGGSGGGGSAGGTSTGAGSTGSTGSTGSVLPPQPNSSFDPRDPQVALPPIDAPSPSVAPGQGGVATTPQSRLQGNEAPVAQDLTFERMASTQVAWLAALLVAFSLLLTQLRLGRRRVPAGAAGRVRPKGAHRRPRRGLFGR</sequence>
<reference evidence="4 5" key="1">
    <citation type="submission" date="2019-06" db="EMBL/GenBank/DDBJ databases">
        <title>Sequencing the genomes of 1000 actinobacteria strains.</title>
        <authorList>
            <person name="Klenk H.-P."/>
        </authorList>
    </citation>
    <scope>NUCLEOTIDE SEQUENCE [LARGE SCALE GENOMIC DNA]</scope>
    <source>
        <strain evidence="4 5">DSM 45043</strain>
    </source>
</reference>
<organism evidence="4 5">
    <name type="scientific">Actinomadura hallensis</name>
    <dbReference type="NCBI Taxonomy" id="337895"/>
    <lineage>
        <taxon>Bacteria</taxon>
        <taxon>Bacillati</taxon>
        <taxon>Actinomycetota</taxon>
        <taxon>Actinomycetes</taxon>
        <taxon>Streptosporangiales</taxon>
        <taxon>Thermomonosporaceae</taxon>
        <taxon>Actinomadura</taxon>
    </lineage>
</organism>
<keyword evidence="2" id="KW-1133">Transmembrane helix</keyword>
<dbReference type="Proteomes" id="UP000316706">
    <property type="component" value="Unassembled WGS sequence"/>
</dbReference>
<keyword evidence="3" id="KW-0732">Signal</keyword>
<feature type="compositionally biased region" description="Pro residues" evidence="1">
    <location>
        <begin position="160"/>
        <end position="174"/>
    </location>
</feature>
<feature type="transmembrane region" description="Helical" evidence="2">
    <location>
        <begin position="300"/>
        <end position="317"/>
    </location>
</feature>
<evidence type="ECO:0000256" key="2">
    <source>
        <dbReference type="SAM" id="Phobius"/>
    </source>
</evidence>
<accession>A0A543IJV9</accession>
<proteinExistence type="predicted"/>
<evidence type="ECO:0000313" key="5">
    <source>
        <dbReference type="Proteomes" id="UP000316706"/>
    </source>
</evidence>
<dbReference type="AlphaFoldDB" id="A0A543IJV9"/>
<keyword evidence="2" id="KW-0472">Membrane</keyword>
<feature type="region of interest" description="Disordered" evidence="1">
    <location>
        <begin position="327"/>
        <end position="348"/>
    </location>
</feature>
<protein>
    <submittedName>
        <fullName evidence="4">Uncharacterized protein</fullName>
    </submittedName>
</protein>
<keyword evidence="5" id="KW-1185">Reference proteome</keyword>
<name>A0A543IJV9_9ACTN</name>
<dbReference type="EMBL" id="VFPO01000001">
    <property type="protein sequence ID" value="TQM70858.1"/>
    <property type="molecule type" value="Genomic_DNA"/>
</dbReference>
<keyword evidence="2" id="KW-0812">Transmembrane</keyword>
<evidence type="ECO:0000313" key="4">
    <source>
        <dbReference type="EMBL" id="TQM70858.1"/>
    </source>
</evidence>
<feature type="compositionally biased region" description="Polar residues" evidence="1">
    <location>
        <begin position="271"/>
        <end position="280"/>
    </location>
</feature>